<dbReference type="InterPro" id="IPR000237">
    <property type="entry name" value="GRIP_dom"/>
</dbReference>
<dbReference type="GO" id="GO:0006888">
    <property type="term" value="P:endoplasmic reticulum to Golgi vesicle-mediated transport"/>
    <property type="evidence" value="ECO:0007669"/>
    <property type="project" value="TreeGrafter"/>
</dbReference>
<dbReference type="Pfam" id="PF10375">
    <property type="entry name" value="GRAB"/>
    <property type="match status" value="1"/>
</dbReference>
<gene>
    <name evidence="6" type="ORF">FLONG3_5461</name>
</gene>
<evidence type="ECO:0000313" key="6">
    <source>
        <dbReference type="EMBL" id="RGP76070.1"/>
    </source>
</evidence>
<evidence type="ECO:0000256" key="3">
    <source>
        <dbReference type="ARBA" id="ARBA00023054"/>
    </source>
</evidence>
<keyword evidence="2" id="KW-0333">Golgi apparatus</keyword>
<reference evidence="6 7" key="1">
    <citation type="journal article" date="2018" name="PLoS Pathog.">
        <title>Evolution of structural diversity of trichothecenes, a family of toxins produced by plant pathogenic and entomopathogenic fungi.</title>
        <authorList>
            <person name="Proctor R.H."/>
            <person name="McCormick S.P."/>
            <person name="Kim H.S."/>
            <person name="Cardoza R.E."/>
            <person name="Stanley A.M."/>
            <person name="Lindo L."/>
            <person name="Kelly A."/>
            <person name="Brown D.W."/>
            <person name="Lee T."/>
            <person name="Vaughan M.M."/>
            <person name="Alexander N.J."/>
            <person name="Busman M."/>
            <person name="Gutierrez S."/>
        </authorList>
    </citation>
    <scope>NUCLEOTIDE SEQUENCE [LARGE SCALE GENOMIC DNA]</scope>
    <source>
        <strain evidence="6 7">NRRL 20695</strain>
    </source>
</reference>
<dbReference type="Gene3D" id="1.10.287.1490">
    <property type="match status" value="1"/>
</dbReference>
<dbReference type="PROSITE" id="PS50913">
    <property type="entry name" value="GRIP"/>
    <property type="match status" value="1"/>
</dbReference>
<evidence type="ECO:0000256" key="1">
    <source>
        <dbReference type="ARBA" id="ARBA00004555"/>
    </source>
</evidence>
<dbReference type="PANTHER" id="PTHR18921">
    <property type="entry name" value="MYOSIN HEAVY CHAIN - RELATED"/>
    <property type="match status" value="1"/>
</dbReference>
<dbReference type="Proteomes" id="UP000266234">
    <property type="component" value="Unassembled WGS sequence"/>
</dbReference>
<dbReference type="OrthoDB" id="425925at2759"/>
<accession>A0A395SU98</accession>
<feature type="compositionally biased region" description="Basic and acidic residues" evidence="4">
    <location>
        <begin position="154"/>
        <end position="165"/>
    </location>
</feature>
<dbReference type="AlphaFoldDB" id="A0A395SU98"/>
<evidence type="ECO:0000256" key="4">
    <source>
        <dbReference type="SAM" id="MobiDB-lite"/>
    </source>
</evidence>
<dbReference type="EMBL" id="PXOG01000118">
    <property type="protein sequence ID" value="RGP76070.1"/>
    <property type="molecule type" value="Genomic_DNA"/>
</dbReference>
<sequence>MSSAATTNPTQVTNSGSSKKKKNNKKKNANKNKVSEEQPDISEPQQGSDKDILEDEPETPTQPDTPVDAGVEDLNEKLTVQSNGHAVELQNKSNGLTPPPVDGENEKPDSSDTSAKLEAMSQEREALRAEVEQLRKQLESIQETHSNEVTQLKSDLEESNAAKENAEEEYQTLLGRVEKIKQTLSDRFKRDKAELEESKERIEELEAENEELKNNAASSGDDVAKLKEELQDATRELNTLQSRNNLSAQNWSKEKEELLRHVQHLKSEMETTANAMGEWEVIAMEERSIKDSLVDKVSELEEQVTLLRQNYESATADRDSQATLIENLQNALREIQDARKKELRDMVETTEAQIQSLKKQVQEADARATEAETAKQTLTQELERTAPFEKEVKEKNLLIGKLRHEAIVLNDHLTKALRYLKKTKPEDNVDRQIVTNHLLHFLTLDRGDAKRFQVLQVMAGYLNWTDEQREQAGLARPGTSNNLRLPISPFNRTPSSPSLNTDVFADTSSAKDKESLSELWANFLERSAQEGALETPSRKGSTSSAATGPVRPESTKPESRS</sequence>
<dbReference type="PANTHER" id="PTHR18921:SF2">
    <property type="entry name" value="THYROID RECEPTOR-INTERACTING PROTEIN 11"/>
    <property type="match status" value="1"/>
</dbReference>
<comment type="caution">
    <text evidence="6">The sequence shown here is derived from an EMBL/GenBank/DDBJ whole genome shotgun (WGS) entry which is preliminary data.</text>
</comment>
<evidence type="ECO:0000256" key="2">
    <source>
        <dbReference type="ARBA" id="ARBA00023034"/>
    </source>
</evidence>
<dbReference type="InterPro" id="IPR019459">
    <property type="entry name" value="GRAB"/>
</dbReference>
<name>A0A395SU98_9HYPO</name>
<proteinExistence type="predicted"/>
<feature type="region of interest" description="Disordered" evidence="4">
    <location>
        <begin position="142"/>
        <end position="167"/>
    </location>
</feature>
<feature type="compositionally biased region" description="Polar residues" evidence="4">
    <location>
        <begin position="142"/>
        <end position="153"/>
    </location>
</feature>
<evidence type="ECO:0000259" key="5">
    <source>
        <dbReference type="PROSITE" id="PS50913"/>
    </source>
</evidence>
<keyword evidence="3" id="KW-0175">Coiled coil</keyword>
<keyword evidence="7" id="KW-1185">Reference proteome</keyword>
<feature type="compositionally biased region" description="Basic residues" evidence="4">
    <location>
        <begin position="18"/>
        <end position="30"/>
    </location>
</feature>
<feature type="region of interest" description="Disordered" evidence="4">
    <location>
        <begin position="472"/>
        <end position="503"/>
    </location>
</feature>
<feature type="compositionally biased region" description="Polar residues" evidence="4">
    <location>
        <begin position="78"/>
        <end position="96"/>
    </location>
</feature>
<evidence type="ECO:0000313" key="7">
    <source>
        <dbReference type="Proteomes" id="UP000266234"/>
    </source>
</evidence>
<feature type="region of interest" description="Disordered" evidence="4">
    <location>
        <begin position="1"/>
        <end position="126"/>
    </location>
</feature>
<feature type="compositionally biased region" description="Low complexity" evidence="4">
    <location>
        <begin position="59"/>
        <end position="68"/>
    </location>
</feature>
<feature type="compositionally biased region" description="Polar residues" evidence="4">
    <location>
        <begin position="490"/>
        <end position="501"/>
    </location>
</feature>
<dbReference type="GO" id="GO:0005794">
    <property type="term" value="C:Golgi apparatus"/>
    <property type="evidence" value="ECO:0007669"/>
    <property type="project" value="UniProtKB-SubCell"/>
</dbReference>
<protein>
    <submittedName>
        <fullName evidence="6">Rud3-suppressor of uso1-1 transport defect</fullName>
    </submittedName>
</protein>
<feature type="compositionally biased region" description="Polar residues" evidence="4">
    <location>
        <begin position="1"/>
        <end position="17"/>
    </location>
</feature>
<feature type="region of interest" description="Disordered" evidence="4">
    <location>
        <begin position="527"/>
        <end position="561"/>
    </location>
</feature>
<dbReference type="STRING" id="694270.A0A395SU98"/>
<organism evidence="6 7">
    <name type="scientific">Fusarium longipes</name>
    <dbReference type="NCBI Taxonomy" id="694270"/>
    <lineage>
        <taxon>Eukaryota</taxon>
        <taxon>Fungi</taxon>
        <taxon>Dikarya</taxon>
        <taxon>Ascomycota</taxon>
        <taxon>Pezizomycotina</taxon>
        <taxon>Sordariomycetes</taxon>
        <taxon>Hypocreomycetidae</taxon>
        <taxon>Hypocreales</taxon>
        <taxon>Nectriaceae</taxon>
        <taxon>Fusarium</taxon>
    </lineage>
</organism>
<dbReference type="GO" id="GO:0007030">
    <property type="term" value="P:Golgi organization"/>
    <property type="evidence" value="ECO:0007669"/>
    <property type="project" value="TreeGrafter"/>
</dbReference>
<feature type="domain" description="GRIP" evidence="5">
    <location>
        <begin position="424"/>
        <end position="475"/>
    </location>
</feature>
<dbReference type="GO" id="GO:0031267">
    <property type="term" value="F:small GTPase binding"/>
    <property type="evidence" value="ECO:0007669"/>
    <property type="project" value="TreeGrafter"/>
</dbReference>
<comment type="subcellular location">
    <subcellularLocation>
        <location evidence="1">Golgi apparatus</location>
    </subcellularLocation>
</comment>